<dbReference type="Pfam" id="PF01804">
    <property type="entry name" value="Penicil_amidase"/>
    <property type="match status" value="1"/>
</dbReference>
<evidence type="ECO:0000313" key="8">
    <source>
        <dbReference type="EMBL" id="MDT0581305.1"/>
    </source>
</evidence>
<keyword evidence="7" id="KW-1133">Transmembrane helix</keyword>
<dbReference type="PIRSF" id="PIRSF001227">
    <property type="entry name" value="Pen_acylase"/>
    <property type="match status" value="1"/>
</dbReference>
<keyword evidence="6" id="KW-0479">Metal-binding</keyword>
<evidence type="ECO:0000256" key="6">
    <source>
        <dbReference type="PIRSR" id="PIRSR001227-2"/>
    </source>
</evidence>
<feature type="binding site" evidence="6">
    <location>
        <position position="344"/>
    </location>
    <ligand>
        <name>Ca(2+)</name>
        <dbReference type="ChEBI" id="CHEBI:29108"/>
    </ligand>
</feature>
<comment type="similarity">
    <text evidence="1">Belongs to the peptidase S45 family.</text>
</comment>
<dbReference type="SUPFAM" id="SSF56235">
    <property type="entry name" value="N-terminal nucleophile aminohydrolases (Ntn hydrolases)"/>
    <property type="match status" value="1"/>
</dbReference>
<dbReference type="InterPro" id="IPR023343">
    <property type="entry name" value="Penicillin_amidase_dom1"/>
</dbReference>
<evidence type="ECO:0000313" key="9">
    <source>
        <dbReference type="Proteomes" id="UP001249020"/>
    </source>
</evidence>
<dbReference type="EC" id="3.5.1.-" evidence="8"/>
<dbReference type="Proteomes" id="UP001249020">
    <property type="component" value="Unassembled WGS sequence"/>
</dbReference>
<dbReference type="Gene3D" id="3.60.20.10">
    <property type="entry name" value="Glutamine Phosphoribosylpyrophosphate, subunit 1, domain 1"/>
    <property type="match status" value="1"/>
</dbReference>
<protein>
    <submittedName>
        <fullName evidence="8">Penicillin acylase family protein</fullName>
        <ecNumber evidence="8">3.5.1.-</ecNumber>
    </submittedName>
</protein>
<dbReference type="Gene3D" id="1.10.1400.10">
    <property type="match status" value="1"/>
</dbReference>
<evidence type="ECO:0000256" key="5">
    <source>
        <dbReference type="PIRSR" id="PIRSR001227-1"/>
    </source>
</evidence>
<evidence type="ECO:0000256" key="7">
    <source>
        <dbReference type="SAM" id="Phobius"/>
    </source>
</evidence>
<evidence type="ECO:0000256" key="4">
    <source>
        <dbReference type="ARBA" id="ARBA00038735"/>
    </source>
</evidence>
<dbReference type="EMBL" id="JAVRIE010000001">
    <property type="protein sequence ID" value="MDT0581305.1"/>
    <property type="molecule type" value="Genomic_DNA"/>
</dbReference>
<dbReference type="InterPro" id="IPR029055">
    <property type="entry name" value="Ntn_hydrolases_N"/>
</dbReference>
<dbReference type="AlphaFoldDB" id="A0AAW8QZK9"/>
<comment type="caution">
    <text evidence="8">The sequence shown here is derived from an EMBL/GenBank/DDBJ whole genome shotgun (WGS) entry which is preliminary data.</text>
</comment>
<dbReference type="Gene3D" id="1.10.439.10">
    <property type="entry name" value="Penicillin Amidohydrolase, domain 1"/>
    <property type="match status" value="1"/>
</dbReference>
<dbReference type="InterPro" id="IPR043146">
    <property type="entry name" value="Penicillin_amidase_N_B-knob"/>
</dbReference>
<dbReference type="Gene3D" id="2.30.120.10">
    <property type="match status" value="1"/>
</dbReference>
<keyword evidence="9" id="KW-1185">Reference proteome</keyword>
<comment type="subunit">
    <text evidence="4">Heterodimer of an alpha subunit and a beta subunit processed from the same precursor.</text>
</comment>
<name>A0AAW8QZK9_9ALTE</name>
<feature type="binding site" evidence="6">
    <location>
        <position position="343"/>
    </location>
    <ligand>
        <name>Ca(2+)</name>
        <dbReference type="ChEBI" id="CHEBI:29108"/>
    </ligand>
</feature>
<gene>
    <name evidence="8" type="ORF">RM544_02035</name>
</gene>
<dbReference type="InterPro" id="IPR002692">
    <property type="entry name" value="S45"/>
</dbReference>
<feature type="transmembrane region" description="Helical" evidence="7">
    <location>
        <begin position="7"/>
        <end position="26"/>
    </location>
</feature>
<reference evidence="8 9" key="1">
    <citation type="submission" date="2023-09" db="EMBL/GenBank/DDBJ databases">
        <authorList>
            <person name="Rey-Velasco X."/>
        </authorList>
    </citation>
    <scope>NUCLEOTIDE SEQUENCE [LARGE SCALE GENOMIC DNA]</scope>
    <source>
        <strain evidence="8 9">W409</strain>
    </source>
</reference>
<proteinExistence type="inferred from homology"/>
<feature type="binding site" evidence="6">
    <location>
        <position position="341"/>
    </location>
    <ligand>
        <name>Ca(2+)</name>
        <dbReference type="ChEBI" id="CHEBI:29108"/>
    </ligand>
</feature>
<dbReference type="CDD" id="cd03747">
    <property type="entry name" value="Ntn_PGA_like"/>
    <property type="match status" value="1"/>
</dbReference>
<organism evidence="8 9">
    <name type="scientific">Brumicola blandensis</name>
    <dbReference type="NCBI Taxonomy" id="3075611"/>
    <lineage>
        <taxon>Bacteria</taxon>
        <taxon>Pseudomonadati</taxon>
        <taxon>Pseudomonadota</taxon>
        <taxon>Gammaproteobacteria</taxon>
        <taxon>Alteromonadales</taxon>
        <taxon>Alteromonadaceae</taxon>
        <taxon>Brumicola</taxon>
    </lineage>
</organism>
<keyword evidence="7" id="KW-0812">Transmembrane</keyword>
<dbReference type="InterPro" id="IPR014395">
    <property type="entry name" value="Pen/GL7ACA/AHL_acylase"/>
</dbReference>
<evidence type="ECO:0000256" key="1">
    <source>
        <dbReference type="ARBA" id="ARBA00006586"/>
    </source>
</evidence>
<dbReference type="PANTHER" id="PTHR34218:SF4">
    <property type="entry name" value="ACYL-HOMOSERINE LACTONE ACYLASE QUIP"/>
    <property type="match status" value="1"/>
</dbReference>
<dbReference type="InterPro" id="IPR043147">
    <property type="entry name" value="Penicillin_amidase_A-knob"/>
</dbReference>
<dbReference type="GO" id="GO:0017000">
    <property type="term" value="P:antibiotic biosynthetic process"/>
    <property type="evidence" value="ECO:0007669"/>
    <property type="project" value="InterPro"/>
</dbReference>
<sequence length="777" mass="86107">MKFIKPALAALFLLIFLICIIAYFILKGSLPSLDGTIKTRHIHAQTKIQRDRYGTAIISADNKKDAAFALGYAHAQDRLFQMDLLRRTAAGELSEIVGAAALNIDKSNRFHQFRQRAAAIITKLPAAQVALLEAYAKGVNEAAEAYSVRPFEYLLTGSEFAPWKMEDSLLVSFSMYLDLQGGQVERDFTNTFIVQRFGLSMLSFLNQASPYQAALDGSVMSSPSIPSPDPNNTQTFRATTSQINSINELDVFAYEAIEEVDDIGSNNWAVTGALSNTKSAMLSDDMHLGLRVPPIWYKAQLNYTAGQQEIKVTGVSLPGSPGIIVGSNGHIAWGFTNANLDNVDWVELSPYALTQQVNETILSPDGAEELVIEMSQYGPVKQIRDKKYALSWVAHQSYAVNVKVNDLAEAKNLKEGFEIAQQVRIPIQNLVLADAEGNAGWRTIGALSARPSPSLSAISEAEYSSLWQQHEFDSPQNINPTSGRLWTANARVMSIDDMRRFGDGGYALGIRGLQIRDLLFAKSKFAEQDFYNIQLNNQALFLGPWHNLLLNVLESQPEKYQNDIKALQEWQNCACSDSIGYTLTRYFRSTVINRLLEPINQQVRSNGLSLRNALRKIEPAVWQLIDDEVDTWLPVGEASYGSFLLSSYDKTRADLIKQHNADPSSLVGLEWGKVNKLAIKHPFSSQLGPFGSFLTMPESAGFGDSYMPAVQRSSFGASQRLIVQPGNEENGILTIPGGQSGHPLSVFFKTGYSEFVENEAQRFLPEEVQHTLVFEVE</sequence>
<keyword evidence="3" id="KW-0865">Zymogen</keyword>
<accession>A0AAW8QZK9</accession>
<evidence type="ECO:0000256" key="3">
    <source>
        <dbReference type="ARBA" id="ARBA00023145"/>
    </source>
</evidence>
<dbReference type="RefSeq" id="WP_311360114.1">
    <property type="nucleotide sequence ID" value="NZ_JAVRIE010000001.1"/>
</dbReference>
<evidence type="ECO:0000256" key="2">
    <source>
        <dbReference type="ARBA" id="ARBA00022801"/>
    </source>
</evidence>
<feature type="active site" description="Nucleophile" evidence="5">
    <location>
        <position position="265"/>
    </location>
</feature>
<keyword evidence="2 8" id="KW-0378">Hydrolase</keyword>
<dbReference type="GO" id="GO:0016811">
    <property type="term" value="F:hydrolase activity, acting on carbon-nitrogen (but not peptide) bonds, in linear amides"/>
    <property type="evidence" value="ECO:0007669"/>
    <property type="project" value="InterPro"/>
</dbReference>
<dbReference type="GO" id="GO:0046872">
    <property type="term" value="F:metal ion binding"/>
    <property type="evidence" value="ECO:0007669"/>
    <property type="project" value="UniProtKB-KW"/>
</dbReference>
<comment type="cofactor">
    <cofactor evidence="6">
        <name>Ca(2+)</name>
        <dbReference type="ChEBI" id="CHEBI:29108"/>
    </cofactor>
    <text evidence="6">Binds 1 Ca(2+) ion per dimer.</text>
</comment>
<keyword evidence="6" id="KW-0106">Calcium</keyword>
<keyword evidence="7" id="KW-0472">Membrane</keyword>
<dbReference type="PANTHER" id="PTHR34218">
    <property type="entry name" value="PEPTIDASE S45 PENICILLIN AMIDASE"/>
    <property type="match status" value="1"/>
</dbReference>